<dbReference type="SUPFAM" id="SSF63501">
    <property type="entry name" value="Frizzled cysteine-rich domain"/>
    <property type="match status" value="1"/>
</dbReference>
<dbReference type="PANTHER" id="PTHR31787:SF3">
    <property type="entry name" value="FRIZZLED AND SMOOTHENED-LIKE PROTEIN H"/>
    <property type="match status" value="1"/>
</dbReference>
<organism evidence="3 4">
    <name type="scientific">Rhizoclosmatium globosum</name>
    <dbReference type="NCBI Taxonomy" id="329046"/>
    <lineage>
        <taxon>Eukaryota</taxon>
        <taxon>Fungi</taxon>
        <taxon>Fungi incertae sedis</taxon>
        <taxon>Chytridiomycota</taxon>
        <taxon>Chytridiomycota incertae sedis</taxon>
        <taxon>Chytridiomycetes</taxon>
        <taxon>Chytridiales</taxon>
        <taxon>Chytriomycetaceae</taxon>
        <taxon>Rhizoclosmatium</taxon>
    </lineage>
</organism>
<feature type="transmembrane region" description="Helical" evidence="2">
    <location>
        <begin position="429"/>
        <end position="447"/>
    </location>
</feature>
<dbReference type="OrthoDB" id="26203at2759"/>
<feature type="transmembrane region" description="Helical" evidence="2">
    <location>
        <begin position="239"/>
        <end position="265"/>
    </location>
</feature>
<reference evidence="3 4" key="1">
    <citation type="submission" date="2016-07" db="EMBL/GenBank/DDBJ databases">
        <title>Pervasive Adenine N6-methylation of Active Genes in Fungi.</title>
        <authorList>
            <consortium name="DOE Joint Genome Institute"/>
            <person name="Mondo S.J."/>
            <person name="Dannebaum R.O."/>
            <person name="Kuo R.C."/>
            <person name="Labutti K."/>
            <person name="Haridas S."/>
            <person name="Kuo A."/>
            <person name="Salamov A."/>
            <person name="Ahrendt S.R."/>
            <person name="Lipzen A."/>
            <person name="Sullivan W."/>
            <person name="Andreopoulos W.B."/>
            <person name="Clum A."/>
            <person name="Lindquist E."/>
            <person name="Daum C."/>
            <person name="Ramamoorthy G.K."/>
            <person name="Gryganskyi A."/>
            <person name="Culley D."/>
            <person name="Magnuson J.K."/>
            <person name="James T.Y."/>
            <person name="O'Malley M.A."/>
            <person name="Stajich J.E."/>
            <person name="Spatafora J.W."/>
            <person name="Visel A."/>
            <person name="Grigoriev I.V."/>
        </authorList>
    </citation>
    <scope>NUCLEOTIDE SEQUENCE [LARGE SCALE GENOMIC DNA]</scope>
    <source>
        <strain evidence="3 4">JEL800</strain>
    </source>
</reference>
<keyword evidence="2" id="KW-0812">Transmembrane</keyword>
<keyword evidence="2" id="KW-1133">Transmembrane helix</keyword>
<evidence type="ECO:0008006" key="5">
    <source>
        <dbReference type="Google" id="ProtNLM"/>
    </source>
</evidence>
<evidence type="ECO:0000256" key="2">
    <source>
        <dbReference type="SAM" id="Phobius"/>
    </source>
</evidence>
<dbReference type="InterPro" id="IPR050949">
    <property type="entry name" value="GPCR_Fz/Smo-like"/>
</dbReference>
<sequence length="529" mass="57461">MDLLLMLNSSTPAYRPCVSAFLKFACYSSYPSCENGAVKDVPCASICQDVVTQCTTLFTSFGKASIIPNCKGNVQGLQVPYSTSKTCLGYVDSQNTTIVQPPPPPPTPVTCQSILIKDPRFNASDLTGYVPIHGQTCTGGCCLPCPRIYQFYDNRAINGLNIAYQTLAVLSAFGAGFTFLSYVLFAKRRQHPGCMMMYFSLGGFICHSFQAISIGSNGYRTGCVDSITEADQSNSALCGIQGFVLMASALYLLFWNTAFMFNLHLQLIWRKDIFSGNYFFVHTLSILFALVPTISTAATNGFATNGFTCLTDPHHAIGYLIIPMGVVGLPGVAITVYTVVALIVKLLSAPGQHDTGSTMSTANAPSGKSNFGKSGVGSAPGKSQPPVPESTEPYQSGKSRTPSETAAVKMKARMKKHQQKVIDLLTKSWRSLVLCIAVVIIFLPFWTENMITAFYFQDLEQTTPWVLQWFSCIANGGTQQECYKNAEGHIPSFGDSIISLAHVTIGSFIFLVFGVSMIDDWKELLGLKK</sequence>
<dbReference type="STRING" id="329046.A0A1Y2CAA0"/>
<feature type="transmembrane region" description="Helical" evidence="2">
    <location>
        <begin position="197"/>
        <end position="219"/>
    </location>
</feature>
<accession>A0A1Y2CAA0</accession>
<dbReference type="SUPFAM" id="SSF81321">
    <property type="entry name" value="Family A G protein-coupled receptor-like"/>
    <property type="match status" value="1"/>
</dbReference>
<feature type="compositionally biased region" description="Polar residues" evidence="1">
    <location>
        <begin position="392"/>
        <end position="404"/>
    </location>
</feature>
<comment type="caution">
    <text evidence="3">The sequence shown here is derived from an EMBL/GenBank/DDBJ whole genome shotgun (WGS) entry which is preliminary data.</text>
</comment>
<feature type="region of interest" description="Disordered" evidence="1">
    <location>
        <begin position="352"/>
        <end position="406"/>
    </location>
</feature>
<keyword evidence="4" id="KW-1185">Reference proteome</keyword>
<dbReference type="AlphaFoldDB" id="A0A1Y2CAA0"/>
<dbReference type="Proteomes" id="UP000193642">
    <property type="component" value="Unassembled WGS sequence"/>
</dbReference>
<dbReference type="Gene3D" id="1.20.1070.10">
    <property type="entry name" value="Rhodopsin 7-helix transmembrane proteins"/>
    <property type="match status" value="1"/>
</dbReference>
<feature type="transmembrane region" description="Helical" evidence="2">
    <location>
        <begin position="317"/>
        <end position="344"/>
    </location>
</feature>
<proteinExistence type="predicted"/>
<dbReference type="EMBL" id="MCGO01000024">
    <property type="protein sequence ID" value="ORY43784.1"/>
    <property type="molecule type" value="Genomic_DNA"/>
</dbReference>
<name>A0A1Y2CAA0_9FUNG</name>
<gene>
    <name evidence="3" type="ORF">BCR33DRAFT_717427</name>
</gene>
<feature type="compositionally biased region" description="Polar residues" evidence="1">
    <location>
        <begin position="354"/>
        <end position="372"/>
    </location>
</feature>
<evidence type="ECO:0000313" key="3">
    <source>
        <dbReference type="EMBL" id="ORY43784.1"/>
    </source>
</evidence>
<dbReference type="Gene3D" id="1.10.2000.10">
    <property type="entry name" value="Frizzled cysteine-rich domain"/>
    <property type="match status" value="1"/>
</dbReference>
<evidence type="ECO:0000313" key="4">
    <source>
        <dbReference type="Proteomes" id="UP000193642"/>
    </source>
</evidence>
<dbReference type="InterPro" id="IPR036790">
    <property type="entry name" value="Frizzled_dom_sf"/>
</dbReference>
<feature type="transmembrane region" description="Helical" evidence="2">
    <location>
        <begin position="277"/>
        <end position="297"/>
    </location>
</feature>
<feature type="transmembrane region" description="Helical" evidence="2">
    <location>
        <begin position="162"/>
        <end position="185"/>
    </location>
</feature>
<feature type="transmembrane region" description="Helical" evidence="2">
    <location>
        <begin position="497"/>
        <end position="518"/>
    </location>
</feature>
<evidence type="ECO:0000256" key="1">
    <source>
        <dbReference type="SAM" id="MobiDB-lite"/>
    </source>
</evidence>
<protein>
    <recommendedName>
        <fullName evidence="5">FZ domain-containing protein</fullName>
    </recommendedName>
</protein>
<keyword evidence="2" id="KW-0472">Membrane</keyword>
<dbReference type="PANTHER" id="PTHR31787">
    <property type="entry name" value="G-PROTEIN-COUPLED RECEPTOR GPCR FAMILY PROTEIN"/>
    <property type="match status" value="1"/>
</dbReference>